<feature type="region of interest" description="Disordered" evidence="6">
    <location>
        <begin position="286"/>
        <end position="312"/>
    </location>
</feature>
<accession>A0A0D2E4N8</accession>
<proteinExistence type="predicted"/>
<feature type="compositionally biased region" description="Low complexity" evidence="6">
    <location>
        <begin position="46"/>
        <end position="62"/>
    </location>
</feature>
<evidence type="ECO:0000256" key="6">
    <source>
        <dbReference type="SAM" id="MobiDB-lite"/>
    </source>
</evidence>
<dbReference type="GO" id="GO:0005634">
    <property type="term" value="C:nucleus"/>
    <property type="evidence" value="ECO:0007669"/>
    <property type="project" value="UniProtKB-SubCell"/>
</dbReference>
<dbReference type="PANTHER" id="PTHR33572:SF17">
    <property type="entry name" value="SEXUAL DEVELOPMENT REGULATOR VELC"/>
    <property type="match status" value="1"/>
</dbReference>
<evidence type="ECO:0000256" key="3">
    <source>
        <dbReference type="ARBA" id="ARBA00023015"/>
    </source>
</evidence>
<dbReference type="InterPro" id="IPR037525">
    <property type="entry name" value="Velvet_dom"/>
</dbReference>
<dbReference type="STRING" id="348802.A0A0D2E4N8"/>
<sequence>MTAVLHRSDSALPAFGHFRPSHCSSTPYESQQQVMDPHHYGYRAPTRTVSDDTSTTSSITSTFHGRAPQQPYVPFSSPSSSTPRTPIPPRTFPEYSGATQQPPSGPFLPLAPPISSLPTAASLEPITRPPYRAPTSTFPASTPQHQVSFTATNHERLEFDASSQHHRQTDPSFRAPIQTEFPGTSRQNSSRCTLYIRQQPRAARAGPDGKDRRPIDPPPILQLMMRDFDPDNAGDVAEIKNQWWIVYCRLVAADNPGQDVSTMHYLRDDGRKEVQRLLLGTAVASPTVTLDDPDPPTMPHHPTTPPPPPSPTIDRFIRPSLDRPVKKPQDPYKVPGCFFIFPDLSVRRAGDYRLQFTLMKMESAYLNQGSTVPCVDSTISLPFRVVNAKDFDQVQPSTDLVKGLLARGAGFPLKLKKGNREGNRRRRHPSGDGSDDDSYYDDNYD</sequence>
<dbReference type="EMBL" id="KN847323">
    <property type="protein sequence ID" value="KIW49730.1"/>
    <property type="molecule type" value="Genomic_DNA"/>
</dbReference>
<dbReference type="InterPro" id="IPR038491">
    <property type="entry name" value="Velvet_dom_sf"/>
</dbReference>
<protein>
    <recommendedName>
        <fullName evidence="7">Velvet domain-containing protein</fullName>
    </recommendedName>
</protein>
<dbReference type="InterPro" id="IPR021740">
    <property type="entry name" value="Velvet"/>
</dbReference>
<evidence type="ECO:0000256" key="1">
    <source>
        <dbReference type="ARBA" id="ARBA00004123"/>
    </source>
</evidence>
<feature type="region of interest" description="Disordered" evidence="6">
    <location>
        <begin position="415"/>
        <end position="445"/>
    </location>
</feature>
<reference evidence="8 9" key="1">
    <citation type="submission" date="2015-01" db="EMBL/GenBank/DDBJ databases">
        <title>The Genome Sequence of Exophiala xenobiotica CBS118157.</title>
        <authorList>
            <consortium name="The Broad Institute Genomics Platform"/>
            <person name="Cuomo C."/>
            <person name="de Hoog S."/>
            <person name="Gorbushina A."/>
            <person name="Stielow B."/>
            <person name="Teixiera M."/>
            <person name="Abouelleil A."/>
            <person name="Chapman S.B."/>
            <person name="Priest M."/>
            <person name="Young S.K."/>
            <person name="Wortman J."/>
            <person name="Nusbaum C."/>
            <person name="Birren B."/>
        </authorList>
    </citation>
    <scope>NUCLEOTIDE SEQUENCE [LARGE SCALE GENOMIC DNA]</scope>
    <source>
        <strain evidence="8 9">CBS 118157</strain>
    </source>
</reference>
<gene>
    <name evidence="8" type="ORF">PV05_11380</name>
</gene>
<comment type="subcellular location">
    <subcellularLocation>
        <location evidence="1">Nucleus</location>
    </subcellularLocation>
</comment>
<dbReference type="PANTHER" id="PTHR33572">
    <property type="entry name" value="SPORE DEVELOPMENT REGULATOR VOSA"/>
    <property type="match status" value="1"/>
</dbReference>
<evidence type="ECO:0000259" key="7">
    <source>
        <dbReference type="PROSITE" id="PS51821"/>
    </source>
</evidence>
<evidence type="ECO:0000313" key="8">
    <source>
        <dbReference type="EMBL" id="KIW49730.1"/>
    </source>
</evidence>
<dbReference type="OrthoDB" id="3056235at2759"/>
<organism evidence="8 9">
    <name type="scientific">Exophiala xenobiotica</name>
    <dbReference type="NCBI Taxonomy" id="348802"/>
    <lineage>
        <taxon>Eukaryota</taxon>
        <taxon>Fungi</taxon>
        <taxon>Dikarya</taxon>
        <taxon>Ascomycota</taxon>
        <taxon>Pezizomycotina</taxon>
        <taxon>Eurotiomycetes</taxon>
        <taxon>Chaetothyriomycetidae</taxon>
        <taxon>Chaetothyriales</taxon>
        <taxon>Herpotrichiellaceae</taxon>
        <taxon>Exophiala</taxon>
    </lineage>
</organism>
<dbReference type="Pfam" id="PF11754">
    <property type="entry name" value="Velvet"/>
    <property type="match status" value="1"/>
</dbReference>
<feature type="compositionally biased region" description="Polar residues" evidence="6">
    <location>
        <begin position="181"/>
        <end position="192"/>
    </location>
</feature>
<feature type="compositionally biased region" description="Acidic residues" evidence="6">
    <location>
        <begin position="433"/>
        <end position="445"/>
    </location>
</feature>
<dbReference type="Gene3D" id="2.60.40.3960">
    <property type="entry name" value="Velvet domain"/>
    <property type="match status" value="1"/>
</dbReference>
<dbReference type="HOGENOM" id="CLU_050243_0_0_1"/>
<name>A0A0D2E4N8_9EURO</name>
<dbReference type="GeneID" id="25333288"/>
<feature type="domain" description="Velvet" evidence="7">
    <location>
        <begin position="187"/>
        <end position="414"/>
    </location>
</feature>
<dbReference type="GO" id="GO:0030435">
    <property type="term" value="P:sporulation resulting in formation of a cellular spore"/>
    <property type="evidence" value="ECO:0007669"/>
    <property type="project" value="UniProtKB-KW"/>
</dbReference>
<dbReference type="AlphaFoldDB" id="A0A0D2E4N8"/>
<feature type="region of interest" description="Disordered" evidence="6">
    <location>
        <begin position="45"/>
        <end position="143"/>
    </location>
</feature>
<dbReference type="Proteomes" id="UP000054342">
    <property type="component" value="Unassembled WGS sequence"/>
</dbReference>
<dbReference type="PROSITE" id="PS51821">
    <property type="entry name" value="VELVET"/>
    <property type="match status" value="1"/>
</dbReference>
<feature type="compositionally biased region" description="Polar residues" evidence="6">
    <location>
        <begin position="134"/>
        <end position="143"/>
    </location>
</feature>
<evidence type="ECO:0000256" key="5">
    <source>
        <dbReference type="ARBA" id="ARBA00023242"/>
    </source>
</evidence>
<evidence type="ECO:0000256" key="2">
    <source>
        <dbReference type="ARBA" id="ARBA00022969"/>
    </source>
</evidence>
<feature type="compositionally biased region" description="Pro residues" evidence="6">
    <location>
        <begin position="103"/>
        <end position="112"/>
    </location>
</feature>
<keyword evidence="4" id="KW-0804">Transcription</keyword>
<evidence type="ECO:0000256" key="4">
    <source>
        <dbReference type="ARBA" id="ARBA00023163"/>
    </source>
</evidence>
<keyword evidence="2" id="KW-0749">Sporulation</keyword>
<feature type="compositionally biased region" description="Pro residues" evidence="6">
    <location>
        <begin position="295"/>
        <end position="311"/>
    </location>
</feature>
<keyword evidence="3" id="KW-0805">Transcription regulation</keyword>
<evidence type="ECO:0000313" key="9">
    <source>
        <dbReference type="Proteomes" id="UP000054342"/>
    </source>
</evidence>
<feature type="compositionally biased region" description="Low complexity" evidence="6">
    <location>
        <begin position="74"/>
        <end position="84"/>
    </location>
</feature>
<keyword evidence="9" id="KW-1185">Reference proteome</keyword>
<dbReference type="RefSeq" id="XP_013310314.1">
    <property type="nucleotide sequence ID" value="XM_013454860.1"/>
</dbReference>
<feature type="region of interest" description="Disordered" evidence="6">
    <location>
        <begin position="161"/>
        <end position="192"/>
    </location>
</feature>
<keyword evidence="5" id="KW-0539">Nucleus</keyword>